<dbReference type="EMBL" id="BAAAUD010000039">
    <property type="protein sequence ID" value="GAA2949969.1"/>
    <property type="molecule type" value="Genomic_DNA"/>
</dbReference>
<evidence type="ECO:0000313" key="1">
    <source>
        <dbReference type="EMBL" id="GAA2949969.1"/>
    </source>
</evidence>
<organism evidence="1 2">
    <name type="scientific">Streptomyces enissocaesilis</name>
    <dbReference type="NCBI Taxonomy" id="332589"/>
    <lineage>
        <taxon>Bacteria</taxon>
        <taxon>Bacillati</taxon>
        <taxon>Actinomycetota</taxon>
        <taxon>Actinomycetes</taxon>
        <taxon>Kitasatosporales</taxon>
        <taxon>Streptomycetaceae</taxon>
        <taxon>Streptomyces</taxon>
        <taxon>Streptomyces rochei group</taxon>
    </lineage>
</organism>
<evidence type="ECO:0008006" key="3">
    <source>
        <dbReference type="Google" id="ProtNLM"/>
    </source>
</evidence>
<dbReference type="InterPro" id="IPR036259">
    <property type="entry name" value="MFS_trans_sf"/>
</dbReference>
<gene>
    <name evidence="1" type="ORF">GCM10010446_38920</name>
</gene>
<dbReference type="Proteomes" id="UP001500403">
    <property type="component" value="Unassembled WGS sequence"/>
</dbReference>
<comment type="caution">
    <text evidence="1">The sequence shown here is derived from an EMBL/GenBank/DDBJ whole genome shotgun (WGS) entry which is preliminary data.</text>
</comment>
<sequence length="43" mass="4343">MAGLCVAPPGLTMMLVAPVYARLSARHGPRASLVLGLLVIAVG</sequence>
<protein>
    <recommendedName>
        <fullName evidence="3">MFS transporter</fullName>
    </recommendedName>
</protein>
<proteinExistence type="predicted"/>
<reference evidence="1 2" key="1">
    <citation type="journal article" date="2019" name="Int. J. Syst. Evol. Microbiol.">
        <title>The Global Catalogue of Microorganisms (GCM) 10K type strain sequencing project: providing services to taxonomists for standard genome sequencing and annotation.</title>
        <authorList>
            <consortium name="The Broad Institute Genomics Platform"/>
            <consortium name="The Broad Institute Genome Sequencing Center for Infectious Disease"/>
            <person name="Wu L."/>
            <person name="Ma J."/>
        </authorList>
    </citation>
    <scope>NUCLEOTIDE SEQUENCE [LARGE SCALE GENOMIC DNA]</scope>
    <source>
        <strain evidence="1 2">JCM 9088</strain>
    </source>
</reference>
<name>A0ABN3XD58_9ACTN</name>
<keyword evidence="2" id="KW-1185">Reference proteome</keyword>
<accession>A0ABN3XD58</accession>
<dbReference type="SUPFAM" id="SSF103473">
    <property type="entry name" value="MFS general substrate transporter"/>
    <property type="match status" value="1"/>
</dbReference>
<evidence type="ECO:0000313" key="2">
    <source>
        <dbReference type="Proteomes" id="UP001500403"/>
    </source>
</evidence>